<dbReference type="SMART" id="SM00344">
    <property type="entry name" value="HTH_ASNC"/>
    <property type="match status" value="1"/>
</dbReference>
<dbReference type="Gene3D" id="3.30.70.920">
    <property type="match status" value="1"/>
</dbReference>
<organism evidence="5 6">
    <name type="scientific">Lipingzhangella rawalii</name>
    <dbReference type="NCBI Taxonomy" id="2055835"/>
    <lineage>
        <taxon>Bacteria</taxon>
        <taxon>Bacillati</taxon>
        <taxon>Actinomycetota</taxon>
        <taxon>Actinomycetes</taxon>
        <taxon>Streptosporangiales</taxon>
        <taxon>Nocardiopsidaceae</taxon>
        <taxon>Lipingzhangella</taxon>
    </lineage>
</organism>
<dbReference type="RefSeq" id="WP_310910647.1">
    <property type="nucleotide sequence ID" value="NZ_JAVLVT010000001.1"/>
</dbReference>
<evidence type="ECO:0000256" key="2">
    <source>
        <dbReference type="ARBA" id="ARBA00023125"/>
    </source>
</evidence>
<sequence length="154" mass="16959">MALVDEVDWEILAELQADARLSYNELARRVRMSAPAVTERVRQLTRRGVITGYHAHVDPGAVGRGVTALVRLQCYGARCLLRDHTALARPDLLQVHRVTGDACCVVLVAVESMQRFETVIDELAVHGRPASTMVLSSPVVWRAVSPPRSPGPER</sequence>
<dbReference type="InterPro" id="IPR036390">
    <property type="entry name" value="WH_DNA-bd_sf"/>
</dbReference>
<evidence type="ECO:0000256" key="1">
    <source>
        <dbReference type="ARBA" id="ARBA00023015"/>
    </source>
</evidence>
<gene>
    <name evidence="5" type="ORF">RIF23_02365</name>
</gene>
<evidence type="ECO:0000259" key="4">
    <source>
        <dbReference type="PROSITE" id="PS50956"/>
    </source>
</evidence>
<keyword evidence="1" id="KW-0805">Transcription regulation</keyword>
<proteinExistence type="predicted"/>
<keyword evidence="3" id="KW-0804">Transcription</keyword>
<dbReference type="SUPFAM" id="SSF46785">
    <property type="entry name" value="Winged helix' DNA-binding domain"/>
    <property type="match status" value="1"/>
</dbReference>
<dbReference type="PROSITE" id="PS50956">
    <property type="entry name" value="HTH_ASNC_2"/>
    <property type="match status" value="1"/>
</dbReference>
<accession>A0ABU2H1F6</accession>
<dbReference type="Gene3D" id="1.10.10.10">
    <property type="entry name" value="Winged helix-like DNA-binding domain superfamily/Winged helix DNA-binding domain"/>
    <property type="match status" value="1"/>
</dbReference>
<dbReference type="PANTHER" id="PTHR30154:SF53">
    <property type="entry name" value="HTH-TYPE TRANSCRIPTIONAL REGULATOR LRPC"/>
    <property type="match status" value="1"/>
</dbReference>
<dbReference type="InterPro" id="IPR036388">
    <property type="entry name" value="WH-like_DNA-bd_sf"/>
</dbReference>
<name>A0ABU2H1F6_9ACTN</name>
<evidence type="ECO:0000256" key="3">
    <source>
        <dbReference type="ARBA" id="ARBA00023163"/>
    </source>
</evidence>
<keyword evidence="2" id="KW-0238">DNA-binding</keyword>
<dbReference type="InterPro" id="IPR011991">
    <property type="entry name" value="ArsR-like_HTH"/>
</dbReference>
<evidence type="ECO:0000313" key="5">
    <source>
        <dbReference type="EMBL" id="MDS1269136.1"/>
    </source>
</evidence>
<dbReference type="InterPro" id="IPR000485">
    <property type="entry name" value="AsnC-type_HTH_dom"/>
</dbReference>
<comment type="caution">
    <text evidence="5">The sequence shown here is derived from an EMBL/GenBank/DDBJ whole genome shotgun (WGS) entry which is preliminary data.</text>
</comment>
<dbReference type="PANTHER" id="PTHR30154">
    <property type="entry name" value="LEUCINE-RESPONSIVE REGULATORY PROTEIN"/>
    <property type="match status" value="1"/>
</dbReference>
<evidence type="ECO:0000313" key="6">
    <source>
        <dbReference type="Proteomes" id="UP001250214"/>
    </source>
</evidence>
<dbReference type="InterPro" id="IPR019887">
    <property type="entry name" value="Tscrpt_reg_AsnC/Lrp_C"/>
</dbReference>
<keyword evidence="6" id="KW-1185">Reference proteome</keyword>
<dbReference type="InterPro" id="IPR011008">
    <property type="entry name" value="Dimeric_a/b-barrel"/>
</dbReference>
<feature type="domain" description="HTH asnC-type" evidence="4">
    <location>
        <begin position="4"/>
        <end position="65"/>
    </location>
</feature>
<dbReference type="InterPro" id="IPR019888">
    <property type="entry name" value="Tscrpt_reg_AsnC-like"/>
</dbReference>
<dbReference type="Pfam" id="PF01037">
    <property type="entry name" value="AsnC_trans_reg"/>
    <property type="match status" value="1"/>
</dbReference>
<dbReference type="EMBL" id="JAVLVT010000001">
    <property type="protein sequence ID" value="MDS1269136.1"/>
    <property type="molecule type" value="Genomic_DNA"/>
</dbReference>
<dbReference type="SUPFAM" id="SSF54909">
    <property type="entry name" value="Dimeric alpha+beta barrel"/>
    <property type="match status" value="1"/>
</dbReference>
<reference evidence="6" key="1">
    <citation type="submission" date="2023-07" db="EMBL/GenBank/DDBJ databases">
        <title>Novel species in the genus Lipingzhangella isolated from Sambhar Salt Lake.</title>
        <authorList>
            <person name="Jiya N."/>
            <person name="Kajale S."/>
            <person name="Sharma A."/>
        </authorList>
    </citation>
    <scope>NUCLEOTIDE SEQUENCE [LARGE SCALE GENOMIC DNA]</scope>
    <source>
        <strain evidence="6">LS1_29</strain>
    </source>
</reference>
<dbReference type="CDD" id="cd00090">
    <property type="entry name" value="HTH_ARSR"/>
    <property type="match status" value="1"/>
</dbReference>
<dbReference type="PRINTS" id="PR00033">
    <property type="entry name" value="HTHASNC"/>
</dbReference>
<dbReference type="Pfam" id="PF13412">
    <property type="entry name" value="HTH_24"/>
    <property type="match status" value="1"/>
</dbReference>
<dbReference type="Proteomes" id="UP001250214">
    <property type="component" value="Unassembled WGS sequence"/>
</dbReference>
<protein>
    <submittedName>
        <fullName evidence="5">Lrp/AsnC family transcriptional regulator</fullName>
    </submittedName>
</protein>